<dbReference type="EMBL" id="JAPFFI010000009">
    <property type="protein sequence ID" value="KAJ6380868.1"/>
    <property type="molecule type" value="Genomic_DNA"/>
</dbReference>
<evidence type="ECO:0000313" key="1">
    <source>
        <dbReference type="EMBL" id="KAJ6380868.1"/>
    </source>
</evidence>
<dbReference type="PANTHER" id="PTHR10826">
    <property type="entry name" value="COMPLEMENT COMPONENT 1"/>
    <property type="match status" value="1"/>
</dbReference>
<protein>
    <recommendedName>
        <fullName evidence="3">Mitochondrial glycoprotein</fullName>
    </recommendedName>
</protein>
<proteinExistence type="predicted"/>
<keyword evidence="2" id="KW-1185">Reference proteome</keyword>
<dbReference type="Pfam" id="PF02330">
    <property type="entry name" value="MAM33"/>
    <property type="match status" value="1"/>
</dbReference>
<dbReference type="Proteomes" id="UP001141253">
    <property type="component" value="Chromosome 6"/>
</dbReference>
<gene>
    <name evidence="1" type="ORF">OIU77_029712</name>
</gene>
<dbReference type="SUPFAM" id="SSF54529">
    <property type="entry name" value="Mitochondrial glycoprotein MAM33-like"/>
    <property type="match status" value="1"/>
</dbReference>
<accession>A0ABQ9B9F5</accession>
<name>A0ABQ9B9F5_9ROSI</name>
<sequence>MPRVTPILRKGRKALEDLGLVKILQSEIKHELSTTPFQDNQSGSLGDFKVDWDSMESQDVVLRRKCESGEEVAVSALLGQEMFAERGIFPREVLMKVCVKKTGLNSVLQFDCGVSEKGIGGSQFHIYSADYLHSMTICPKPSAYRGPAFNDLDSNLQDALKGYLIAKGIGEDLTNFLLLHLHKKELGQYVKWLQKLESLLLGKFDEARLIEKLRLVLNSELLDATGGVFLLLLLLLLLLNSLNVLPPFIEYGCLTFGMAIFSRSRIVETHFKTSSSKTKPLSPLKSAGESFVLELIYSW</sequence>
<dbReference type="InterPro" id="IPR036561">
    <property type="entry name" value="MAM33_sf"/>
</dbReference>
<dbReference type="InterPro" id="IPR003428">
    <property type="entry name" value="MAM33"/>
</dbReference>
<reference evidence="1" key="2">
    <citation type="journal article" date="2023" name="Int. J. Mol. Sci.">
        <title>De Novo Assembly and Annotation of 11 Diverse Shrub Willow (Salix) Genomes Reveals Novel Gene Organization in Sex-Linked Regions.</title>
        <authorList>
            <person name="Hyden B."/>
            <person name="Feng K."/>
            <person name="Yates T.B."/>
            <person name="Jawdy S."/>
            <person name="Cereghino C."/>
            <person name="Smart L.B."/>
            <person name="Muchero W."/>
        </authorList>
    </citation>
    <scope>NUCLEOTIDE SEQUENCE</scope>
    <source>
        <tissue evidence="1">Shoot tip</tissue>
    </source>
</reference>
<evidence type="ECO:0000313" key="2">
    <source>
        <dbReference type="Proteomes" id="UP001141253"/>
    </source>
</evidence>
<dbReference type="PANTHER" id="PTHR10826:SF1">
    <property type="entry name" value="COMPLEMENT COMPONENT 1 Q SUBCOMPONENT-BINDING PROTEIN, MITOCHONDRIAL"/>
    <property type="match status" value="1"/>
</dbReference>
<dbReference type="Gene3D" id="3.10.280.10">
    <property type="entry name" value="Mitochondrial glycoprotein"/>
    <property type="match status" value="1"/>
</dbReference>
<reference evidence="1" key="1">
    <citation type="submission" date="2022-10" db="EMBL/GenBank/DDBJ databases">
        <authorList>
            <person name="Hyden B.L."/>
            <person name="Feng K."/>
            <person name="Yates T."/>
            <person name="Jawdy S."/>
            <person name="Smart L.B."/>
            <person name="Muchero W."/>
        </authorList>
    </citation>
    <scope>NUCLEOTIDE SEQUENCE</scope>
    <source>
        <tissue evidence="1">Shoot tip</tissue>
    </source>
</reference>
<comment type="caution">
    <text evidence="1">The sequence shown here is derived from an EMBL/GenBank/DDBJ whole genome shotgun (WGS) entry which is preliminary data.</text>
</comment>
<evidence type="ECO:0008006" key="3">
    <source>
        <dbReference type="Google" id="ProtNLM"/>
    </source>
</evidence>
<organism evidence="1 2">
    <name type="scientific">Salix suchowensis</name>
    <dbReference type="NCBI Taxonomy" id="1278906"/>
    <lineage>
        <taxon>Eukaryota</taxon>
        <taxon>Viridiplantae</taxon>
        <taxon>Streptophyta</taxon>
        <taxon>Embryophyta</taxon>
        <taxon>Tracheophyta</taxon>
        <taxon>Spermatophyta</taxon>
        <taxon>Magnoliopsida</taxon>
        <taxon>eudicotyledons</taxon>
        <taxon>Gunneridae</taxon>
        <taxon>Pentapetalae</taxon>
        <taxon>rosids</taxon>
        <taxon>fabids</taxon>
        <taxon>Malpighiales</taxon>
        <taxon>Salicaceae</taxon>
        <taxon>Saliceae</taxon>
        <taxon>Salix</taxon>
    </lineage>
</organism>